<comment type="caution">
    <text evidence="1">The sequence shown here is derived from an EMBL/GenBank/DDBJ whole genome shotgun (WGS) entry which is preliminary data.</text>
</comment>
<evidence type="ECO:0000313" key="2">
    <source>
        <dbReference type="Proteomes" id="UP000005017"/>
    </source>
</evidence>
<gene>
    <name evidence="1" type="ORF">HMPREF9013_1309</name>
</gene>
<reference evidence="2" key="1">
    <citation type="submission" date="2009-12" db="EMBL/GenBank/DDBJ databases">
        <title>Sequence of Clostridiales genomosp. BVAB3 str. UPII9-5.</title>
        <authorList>
            <person name="Madupu R."/>
            <person name="Durkin A.S."/>
            <person name="Torralba M."/>
            <person name="Methe B."/>
            <person name="Sutton G.G."/>
            <person name="Strausberg R.L."/>
            <person name="Nelson K.E."/>
        </authorList>
    </citation>
    <scope>NUCLEOTIDE SEQUENCE [LARGE SCALE GENOMIC DNA]</scope>
    <source>
        <strain evidence="2">W1219</strain>
    </source>
</reference>
<dbReference type="OrthoDB" id="3035351at2"/>
<organism evidence="1 2">
    <name type="scientific">Bulleidia extructa W1219</name>
    <dbReference type="NCBI Taxonomy" id="679192"/>
    <lineage>
        <taxon>Bacteria</taxon>
        <taxon>Bacillati</taxon>
        <taxon>Bacillota</taxon>
        <taxon>Erysipelotrichia</taxon>
        <taxon>Erysipelotrichales</taxon>
        <taxon>Erysipelotrichaceae</taxon>
        <taxon>Bulleidia</taxon>
    </lineage>
</organism>
<keyword evidence="2" id="KW-1185">Reference proteome</keyword>
<dbReference type="STRING" id="679192.HMPREF9013_1309"/>
<accession>D2MPJ3</accession>
<dbReference type="Proteomes" id="UP000005017">
    <property type="component" value="Unassembled WGS sequence"/>
</dbReference>
<name>D2MPJ3_9FIRM</name>
<dbReference type="AlphaFoldDB" id="D2MPJ3"/>
<sequence>MGKLRGPKESNQINSNPAILGKRCKQWEDDVLLEFGSITSKNKYSFEALKREKKNNSKAIEEFMDLILTISQSNWKDLGSRGKRTKGGFELLDYGDLNSEIIDNYWKSTNKSFAKDRKIHVFRFGCTDKYRMIGYKSHNCNRVLHILGFDLDFSLYDHGKH</sequence>
<evidence type="ECO:0000313" key="1">
    <source>
        <dbReference type="EMBL" id="EFC05605.1"/>
    </source>
</evidence>
<proteinExistence type="predicted"/>
<protein>
    <submittedName>
        <fullName evidence="1">Uncharacterized protein</fullName>
    </submittedName>
</protein>
<dbReference type="EMBL" id="ADFR01000009">
    <property type="protein sequence ID" value="EFC05605.1"/>
    <property type="molecule type" value="Genomic_DNA"/>
</dbReference>
<dbReference type="RefSeq" id="WP_006627306.1">
    <property type="nucleotide sequence ID" value="NZ_ADFR01000009.1"/>
</dbReference>